<reference evidence="2 3" key="1">
    <citation type="submission" date="2018-03" db="EMBL/GenBank/DDBJ databases">
        <authorList>
            <person name="Fogelqvist J."/>
        </authorList>
    </citation>
    <scope>NUCLEOTIDE SEQUENCE [LARGE SCALE GENOMIC DNA]</scope>
</reference>
<proteinExistence type="predicted"/>
<dbReference type="Proteomes" id="UP000290189">
    <property type="component" value="Unassembled WGS sequence"/>
</dbReference>
<name>A0A3P3YPK3_PLABS</name>
<feature type="region of interest" description="Disordered" evidence="1">
    <location>
        <begin position="647"/>
        <end position="695"/>
    </location>
</feature>
<geneLocation type="mitochondrion" evidence="2"/>
<gene>
    <name evidence="2" type="ORF">PLBR_LOCUS9214</name>
</gene>
<dbReference type="EMBL" id="OVEO01000020">
    <property type="protein sequence ID" value="SPR01999.1"/>
    <property type="molecule type" value="Genomic_DNA"/>
</dbReference>
<feature type="compositionally biased region" description="Low complexity" evidence="1">
    <location>
        <begin position="661"/>
        <end position="683"/>
    </location>
</feature>
<sequence length="713" mass="77390">MSFLSGPAALQAQVTRDARRQRLLAVRAAADAFRQRRNAAFRQGCRRERKALVDEAVAVQASVTLQDIVALEDQLRDALAHLGQAHDDAAVASADLTQACLVENRAYRAHVQCSNSRFEAALDLVRQFRAEQEALRCAPAHARQEAFGRAKDLLRAITSLNAQRERRERDAETRALVHPYDSLQGRTRVTTTTDFAVTRFHASAAGPSAMDLARVEAERQAVAQQQAVADADRRQRAVAARGAAASTRVDALRTAASLTTGDLRQAVRADRAQKLERRAAESQRAGQDAGRAARLRREFDAAFPVLHEMTRADAVRSARSRAGRRARRERRPVRRERDAAAAAFSPDDVADRHRPAVVTPALIADLQRRVAEPDRPTTPEARSVTFDVSPPRRPAAPSSSSPEAAAATVHSIPQVVADTGVVERFPAPQQRQPPGDVVGRPPADVVEGLQQAEEQGYEHQAEDQRHEQQAKEGRESPPDAVGVPPLEAYLPEAALATDVVSVAEAPVAFDEPGPEAALATDVVSVADAPDAFDEPEVPVKAPSLDEEDVDEARLSALLESVEPLPADAALAALAFGSSDDLDDLDRRAEALLRSHIPTTPQLLSMRSAPLPTPMSLDDASAFAQTIDETLDFLRRSRVELDESRAALERGSADAGDNNTASPPSSSTTPTPVTESTTSSSSSSLQEQFRTNRVLIERIERRRQQLLQRRASRP</sequence>
<feature type="region of interest" description="Disordered" evidence="1">
    <location>
        <begin position="368"/>
        <end position="408"/>
    </location>
</feature>
<feature type="region of interest" description="Disordered" evidence="1">
    <location>
        <begin position="425"/>
        <end position="484"/>
    </location>
</feature>
<evidence type="ECO:0000256" key="1">
    <source>
        <dbReference type="SAM" id="MobiDB-lite"/>
    </source>
</evidence>
<protein>
    <submittedName>
        <fullName evidence="2">Uncharacterized protein</fullName>
    </submittedName>
</protein>
<organism evidence="2 3">
    <name type="scientific">Plasmodiophora brassicae</name>
    <name type="common">Clubroot disease agent</name>
    <dbReference type="NCBI Taxonomy" id="37360"/>
    <lineage>
        <taxon>Eukaryota</taxon>
        <taxon>Sar</taxon>
        <taxon>Rhizaria</taxon>
        <taxon>Endomyxa</taxon>
        <taxon>Phytomyxea</taxon>
        <taxon>Plasmodiophorida</taxon>
        <taxon>Plasmodiophoridae</taxon>
        <taxon>Plasmodiophora</taxon>
    </lineage>
</organism>
<feature type="compositionally biased region" description="Basic residues" evidence="1">
    <location>
        <begin position="318"/>
        <end position="334"/>
    </location>
</feature>
<feature type="region of interest" description="Disordered" evidence="1">
    <location>
        <begin position="314"/>
        <end position="352"/>
    </location>
</feature>
<feature type="compositionally biased region" description="Basic and acidic residues" evidence="1">
    <location>
        <begin position="368"/>
        <end position="377"/>
    </location>
</feature>
<keyword evidence="2" id="KW-0496">Mitochondrion</keyword>
<feature type="compositionally biased region" description="Basic and acidic residues" evidence="1">
    <location>
        <begin position="456"/>
        <end position="477"/>
    </location>
</feature>
<evidence type="ECO:0000313" key="3">
    <source>
        <dbReference type="Proteomes" id="UP000290189"/>
    </source>
</evidence>
<feature type="compositionally biased region" description="Low complexity" evidence="1">
    <location>
        <begin position="395"/>
        <end position="407"/>
    </location>
</feature>
<dbReference type="AlphaFoldDB" id="A0A3P3YPK3"/>
<evidence type="ECO:0000313" key="2">
    <source>
        <dbReference type="EMBL" id="SPR01999.1"/>
    </source>
</evidence>
<accession>A0A3P3YPK3</accession>